<dbReference type="EnsemblPlants" id="KEH37003">
    <property type="protein sequence ID" value="KEH37003"/>
    <property type="gene ID" value="MTR_2g028105"/>
</dbReference>
<feature type="region of interest" description="Disordered" evidence="1">
    <location>
        <begin position="49"/>
        <end position="71"/>
    </location>
</feature>
<name>A0A072V6M7_MEDTR</name>
<gene>
    <name evidence="2" type="ordered locus">MTR_2g028105</name>
</gene>
<protein>
    <submittedName>
        <fullName evidence="2 3">Uncharacterized protein</fullName>
    </submittedName>
</protein>
<dbReference type="HOGENOM" id="CLU_2743765_0_0_1"/>
<reference evidence="2 4" key="1">
    <citation type="journal article" date="2011" name="Nature">
        <title>The Medicago genome provides insight into the evolution of rhizobial symbioses.</title>
        <authorList>
            <person name="Young N.D."/>
            <person name="Debelle F."/>
            <person name="Oldroyd G.E."/>
            <person name="Geurts R."/>
            <person name="Cannon S.B."/>
            <person name="Udvardi M.K."/>
            <person name="Benedito V.A."/>
            <person name="Mayer K.F."/>
            <person name="Gouzy J."/>
            <person name="Schoof H."/>
            <person name="Van de Peer Y."/>
            <person name="Proost S."/>
            <person name="Cook D.R."/>
            <person name="Meyers B.C."/>
            <person name="Spannagl M."/>
            <person name="Cheung F."/>
            <person name="De Mita S."/>
            <person name="Krishnakumar V."/>
            <person name="Gundlach H."/>
            <person name="Zhou S."/>
            <person name="Mudge J."/>
            <person name="Bharti A.K."/>
            <person name="Murray J.D."/>
            <person name="Naoumkina M.A."/>
            <person name="Rosen B."/>
            <person name="Silverstein K.A."/>
            <person name="Tang H."/>
            <person name="Rombauts S."/>
            <person name="Zhao P.X."/>
            <person name="Zhou P."/>
            <person name="Barbe V."/>
            <person name="Bardou P."/>
            <person name="Bechner M."/>
            <person name="Bellec A."/>
            <person name="Berger A."/>
            <person name="Berges H."/>
            <person name="Bidwell S."/>
            <person name="Bisseling T."/>
            <person name="Choisne N."/>
            <person name="Couloux A."/>
            <person name="Denny R."/>
            <person name="Deshpande S."/>
            <person name="Dai X."/>
            <person name="Doyle J.J."/>
            <person name="Dudez A.M."/>
            <person name="Farmer A.D."/>
            <person name="Fouteau S."/>
            <person name="Franken C."/>
            <person name="Gibelin C."/>
            <person name="Gish J."/>
            <person name="Goldstein S."/>
            <person name="Gonzalez A.J."/>
            <person name="Green P.J."/>
            <person name="Hallab A."/>
            <person name="Hartog M."/>
            <person name="Hua A."/>
            <person name="Humphray S.J."/>
            <person name="Jeong D.H."/>
            <person name="Jing Y."/>
            <person name="Jocker A."/>
            <person name="Kenton S.M."/>
            <person name="Kim D.J."/>
            <person name="Klee K."/>
            <person name="Lai H."/>
            <person name="Lang C."/>
            <person name="Lin S."/>
            <person name="Macmil S.L."/>
            <person name="Magdelenat G."/>
            <person name="Matthews L."/>
            <person name="McCorrison J."/>
            <person name="Monaghan E.L."/>
            <person name="Mun J.H."/>
            <person name="Najar F.Z."/>
            <person name="Nicholson C."/>
            <person name="Noirot C."/>
            <person name="O'Bleness M."/>
            <person name="Paule C.R."/>
            <person name="Poulain J."/>
            <person name="Prion F."/>
            <person name="Qin B."/>
            <person name="Qu C."/>
            <person name="Retzel E.F."/>
            <person name="Riddle C."/>
            <person name="Sallet E."/>
            <person name="Samain S."/>
            <person name="Samson N."/>
            <person name="Sanders I."/>
            <person name="Saurat O."/>
            <person name="Scarpelli C."/>
            <person name="Schiex T."/>
            <person name="Segurens B."/>
            <person name="Severin A.J."/>
            <person name="Sherrier D.J."/>
            <person name="Shi R."/>
            <person name="Sims S."/>
            <person name="Singer S.R."/>
            <person name="Sinharoy S."/>
            <person name="Sterck L."/>
            <person name="Viollet A."/>
            <person name="Wang B.B."/>
            <person name="Wang K."/>
            <person name="Wang M."/>
            <person name="Wang X."/>
            <person name="Warfsmann J."/>
            <person name="Weissenbach J."/>
            <person name="White D.D."/>
            <person name="White J.D."/>
            <person name="Wiley G.B."/>
            <person name="Wincker P."/>
            <person name="Xing Y."/>
            <person name="Yang L."/>
            <person name="Yao Z."/>
            <person name="Ying F."/>
            <person name="Zhai J."/>
            <person name="Zhou L."/>
            <person name="Zuber A."/>
            <person name="Denarie J."/>
            <person name="Dixon R.A."/>
            <person name="May G.D."/>
            <person name="Schwartz D.C."/>
            <person name="Rogers J."/>
            <person name="Quetier F."/>
            <person name="Town C.D."/>
            <person name="Roe B.A."/>
        </authorList>
    </citation>
    <scope>NUCLEOTIDE SEQUENCE [LARGE SCALE GENOMIC DNA]</scope>
    <source>
        <strain evidence="2">A17</strain>
        <strain evidence="3 4">cv. Jemalong A17</strain>
    </source>
</reference>
<organism evidence="2 4">
    <name type="scientific">Medicago truncatula</name>
    <name type="common">Barrel medic</name>
    <name type="synonym">Medicago tribuloides</name>
    <dbReference type="NCBI Taxonomy" id="3880"/>
    <lineage>
        <taxon>Eukaryota</taxon>
        <taxon>Viridiplantae</taxon>
        <taxon>Streptophyta</taxon>
        <taxon>Embryophyta</taxon>
        <taxon>Tracheophyta</taxon>
        <taxon>Spermatophyta</taxon>
        <taxon>Magnoliopsida</taxon>
        <taxon>eudicotyledons</taxon>
        <taxon>Gunneridae</taxon>
        <taxon>Pentapetalae</taxon>
        <taxon>rosids</taxon>
        <taxon>fabids</taxon>
        <taxon>Fabales</taxon>
        <taxon>Fabaceae</taxon>
        <taxon>Papilionoideae</taxon>
        <taxon>50 kb inversion clade</taxon>
        <taxon>NPAAA clade</taxon>
        <taxon>Hologalegina</taxon>
        <taxon>IRL clade</taxon>
        <taxon>Trifolieae</taxon>
        <taxon>Medicago</taxon>
    </lineage>
</organism>
<evidence type="ECO:0000256" key="1">
    <source>
        <dbReference type="SAM" id="MobiDB-lite"/>
    </source>
</evidence>
<dbReference type="EMBL" id="CM001218">
    <property type="protein sequence ID" value="KEH37003.1"/>
    <property type="molecule type" value="Genomic_DNA"/>
</dbReference>
<evidence type="ECO:0000313" key="2">
    <source>
        <dbReference type="EMBL" id="KEH37003.1"/>
    </source>
</evidence>
<reference evidence="2 4" key="2">
    <citation type="journal article" date="2014" name="BMC Genomics">
        <title>An improved genome release (version Mt4.0) for the model legume Medicago truncatula.</title>
        <authorList>
            <person name="Tang H."/>
            <person name="Krishnakumar V."/>
            <person name="Bidwell S."/>
            <person name="Rosen B."/>
            <person name="Chan A."/>
            <person name="Zhou S."/>
            <person name="Gentzbittel L."/>
            <person name="Childs K.L."/>
            <person name="Yandell M."/>
            <person name="Gundlach H."/>
            <person name="Mayer K.F."/>
            <person name="Schwartz D.C."/>
            <person name="Town C.D."/>
        </authorList>
    </citation>
    <scope>GENOME REANNOTATION</scope>
    <source>
        <strain evidence="2">A17</strain>
        <strain evidence="3 4">cv. Jemalong A17</strain>
    </source>
</reference>
<evidence type="ECO:0000313" key="4">
    <source>
        <dbReference type="Proteomes" id="UP000002051"/>
    </source>
</evidence>
<accession>A0A072V6M7</accession>
<dbReference type="Proteomes" id="UP000002051">
    <property type="component" value="Chromosome 2"/>
</dbReference>
<keyword evidence="4" id="KW-1185">Reference proteome</keyword>
<dbReference type="AlphaFoldDB" id="A0A072V6M7"/>
<reference evidence="3" key="3">
    <citation type="submission" date="2015-04" db="UniProtKB">
        <authorList>
            <consortium name="EnsemblPlants"/>
        </authorList>
    </citation>
    <scope>IDENTIFICATION</scope>
    <source>
        <strain evidence="3">cv. Jemalong A17</strain>
    </source>
</reference>
<sequence length="71" mass="8170">MGTPTTLSIQPFLQTKVTNSITRNNWSILFQLHFTRSSFHPLQSQFKSSGQEVIPVEKNESHKNIKPMQVE</sequence>
<evidence type="ECO:0000313" key="3">
    <source>
        <dbReference type="EnsemblPlants" id="KEH37003"/>
    </source>
</evidence>
<proteinExistence type="predicted"/>